<organism evidence="2 3">
    <name type="scientific">Nocardia terpenica</name>
    <dbReference type="NCBI Taxonomy" id="455432"/>
    <lineage>
        <taxon>Bacteria</taxon>
        <taxon>Bacillati</taxon>
        <taxon>Actinomycetota</taxon>
        <taxon>Actinomycetes</taxon>
        <taxon>Mycobacteriales</taxon>
        <taxon>Nocardiaceae</taxon>
        <taxon>Nocardia</taxon>
    </lineage>
</organism>
<protein>
    <submittedName>
        <fullName evidence="2">DUF4913 domain-containing protein</fullName>
    </submittedName>
</protein>
<sequence>MLLELADRKYVEALAAASDGEATRVFEDLAGEVASARIKGLRTGNGGPTGQLKFANLREFCTKLLFEIFARDVADSSVHKWCPEWWKHPEAWVRLEAVWRAFERMTRDGGTGVGLWLIQHADPQMAKLFDPEGTFKYCDGVRGHEYSGTAIPPLPHRDPPEELKNLFRTGEVDEPPSQPSGATGGAEHTAAQGAQATDEASDEVEDS</sequence>
<reference evidence="2 3" key="1">
    <citation type="journal article" date="2019" name="ACS Chem. Biol.">
        <title>Identification and Mobilization of a Cryptic Antibiotic Biosynthesis Gene Locus from a Human-Pathogenic Nocardia Isolate.</title>
        <authorList>
            <person name="Herisse M."/>
            <person name="Ishida K."/>
            <person name="Porter J.L."/>
            <person name="Howden B."/>
            <person name="Hertweck C."/>
            <person name="Stinear T.P."/>
            <person name="Pidot S.J."/>
        </authorList>
    </citation>
    <scope>NUCLEOTIDE SEQUENCE [LARGE SCALE GENOMIC DNA]</scope>
    <source>
        <strain evidence="2 3">AUSMDU00012715</strain>
    </source>
</reference>
<name>A0A6G9ZHE8_9NOCA</name>
<dbReference type="EMBL" id="CP046173">
    <property type="protein sequence ID" value="QIS24777.1"/>
    <property type="molecule type" value="Genomic_DNA"/>
</dbReference>
<gene>
    <name evidence="2" type="ORF">F6W96_40635</name>
</gene>
<accession>A0A6G9ZHE8</accession>
<feature type="region of interest" description="Disordered" evidence="1">
    <location>
        <begin position="148"/>
        <end position="207"/>
    </location>
</feature>
<feature type="compositionally biased region" description="Basic and acidic residues" evidence="1">
    <location>
        <begin position="155"/>
        <end position="165"/>
    </location>
</feature>
<dbReference type="Pfam" id="PF16259">
    <property type="entry name" value="DUF4913"/>
    <property type="match status" value="1"/>
</dbReference>
<evidence type="ECO:0000313" key="3">
    <source>
        <dbReference type="Proteomes" id="UP000500953"/>
    </source>
</evidence>
<dbReference type="InterPro" id="IPR032584">
    <property type="entry name" value="DUF4913"/>
</dbReference>
<evidence type="ECO:0000313" key="2">
    <source>
        <dbReference type="EMBL" id="QIS24777.1"/>
    </source>
</evidence>
<dbReference type="Proteomes" id="UP000500953">
    <property type="component" value="Chromosome"/>
</dbReference>
<dbReference type="AlphaFoldDB" id="A0A6G9ZHE8"/>
<evidence type="ECO:0000256" key="1">
    <source>
        <dbReference type="SAM" id="MobiDB-lite"/>
    </source>
</evidence>
<proteinExistence type="predicted"/>